<reference evidence="2 3" key="1">
    <citation type="submission" date="2019-11" db="EMBL/GenBank/DDBJ databases">
        <title>Identification of a novel strain.</title>
        <authorList>
            <person name="Xu Q."/>
            <person name="Wang G."/>
        </authorList>
    </citation>
    <scope>NUCLEOTIDE SEQUENCE [LARGE SCALE GENOMIC DNA]</scope>
    <source>
        <strain evidence="3">xq</strain>
    </source>
</reference>
<dbReference type="Gene3D" id="3.30.565.10">
    <property type="entry name" value="Histidine kinase-like ATPase, C-terminal domain"/>
    <property type="match status" value="1"/>
</dbReference>
<evidence type="ECO:0000256" key="1">
    <source>
        <dbReference type="SAM" id="MobiDB-lite"/>
    </source>
</evidence>
<accession>A0A6I3KGK7</accession>
<organism evidence="2 3">
    <name type="scientific">Hyphomicrobium album</name>
    <dbReference type="NCBI Taxonomy" id="2665159"/>
    <lineage>
        <taxon>Bacteria</taxon>
        <taxon>Pseudomonadati</taxon>
        <taxon>Pseudomonadota</taxon>
        <taxon>Alphaproteobacteria</taxon>
        <taxon>Hyphomicrobiales</taxon>
        <taxon>Hyphomicrobiaceae</taxon>
        <taxon>Hyphomicrobium</taxon>
    </lineage>
</organism>
<name>A0A6I3KGK7_9HYPH</name>
<dbReference type="Proteomes" id="UP000440694">
    <property type="component" value="Unassembled WGS sequence"/>
</dbReference>
<feature type="region of interest" description="Disordered" evidence="1">
    <location>
        <begin position="454"/>
        <end position="490"/>
    </location>
</feature>
<evidence type="ECO:0000313" key="2">
    <source>
        <dbReference type="EMBL" id="MTD93110.1"/>
    </source>
</evidence>
<dbReference type="InterPro" id="IPR036890">
    <property type="entry name" value="HATPase_C_sf"/>
</dbReference>
<proteinExistence type="predicted"/>
<evidence type="ECO:0008006" key="4">
    <source>
        <dbReference type="Google" id="ProtNLM"/>
    </source>
</evidence>
<protein>
    <recommendedName>
        <fullName evidence="4">Histidine kinase-, DNA gyrase B-, and HSP90-like ATPase</fullName>
    </recommendedName>
</protein>
<dbReference type="Pfam" id="PF13589">
    <property type="entry name" value="HATPase_c_3"/>
    <property type="match status" value="1"/>
</dbReference>
<comment type="caution">
    <text evidence="2">The sequence shown here is derived from an EMBL/GenBank/DDBJ whole genome shotgun (WGS) entry which is preliminary data.</text>
</comment>
<dbReference type="EMBL" id="WMBQ01000001">
    <property type="protein sequence ID" value="MTD93110.1"/>
    <property type="molecule type" value="Genomic_DNA"/>
</dbReference>
<feature type="compositionally biased region" description="Basic and acidic residues" evidence="1">
    <location>
        <begin position="12"/>
        <end position="23"/>
    </location>
</feature>
<evidence type="ECO:0000313" key="3">
    <source>
        <dbReference type="Proteomes" id="UP000440694"/>
    </source>
</evidence>
<dbReference type="AlphaFoldDB" id="A0A6I3KGK7"/>
<sequence>MTNMSEAAASDPRPRATRDQESPMKKLAIVGASHFVNRMFEACGNFQWAREFLKNSLEAGATKVEFGIEWQAVEKDGVYRRTISDNGAGMARDELLRFFSTLGEGAKRIGGVHDNFGVGAKIASLPWNPEGVVVISYKEGRASMIRIQLDVDAAEYELLEFRSPKGAAYAINPDEVDWGDGVNWGEVSPAWAREHGTTIVLLGSEEAPDTVLGNPKAGEKDIKGLSVYLNSRFWDLNEPEVTVVELRSERKTAWPTSADDRDDARRPNNRRIRGAKYYLADVSAGKGELAHQSILPLDEGRVQAHWYLWEGERPNIHSYAKKPGYIAVKYKDELFELSMHKAHFRWFGIADPQVQQNLTIILEPTLFDPQIAMWGVYPDQSRNRLMFAGNGEKGIGLPLSDWGFDFSDNMPQEIRDAILAARGDGNNTLEDEEYRKRLQDKFGTRWLTTKLVQARDEDKDSKPATPTNETVAIVQRDGEGGGARKVRNKRKSARRIQVIRLRAVEGGNGQGVERQVAVDVPKFRFVGADQFDENWHLASWVPNDPDGPTVLMNSEAPILLETVKHHQEQYPDVFAAEVDKIVRDTYGEVAVCKIAHSQKLIAHVAEEDLDQVYRNEAALTVSLMGLLAEESLLAQRLGKLGRKKNAA</sequence>
<feature type="region of interest" description="Disordered" evidence="1">
    <location>
        <begin position="1"/>
        <end position="23"/>
    </location>
</feature>
<keyword evidence="3" id="KW-1185">Reference proteome</keyword>
<gene>
    <name evidence="2" type="ORF">GIW81_02040</name>
</gene>
<dbReference type="SUPFAM" id="SSF55874">
    <property type="entry name" value="ATPase domain of HSP90 chaperone/DNA topoisomerase II/histidine kinase"/>
    <property type="match status" value="1"/>
</dbReference>